<evidence type="ECO:0000313" key="2">
    <source>
        <dbReference type="EMBL" id="RMX53067.1"/>
    </source>
</evidence>
<keyword evidence="1" id="KW-1133">Transmembrane helix</keyword>
<proteinExistence type="predicted"/>
<accession>A0A3M6UHB6</accession>
<dbReference type="EMBL" id="RCHS01001527">
    <property type="protein sequence ID" value="RMX53067.1"/>
    <property type="molecule type" value="Genomic_DNA"/>
</dbReference>
<evidence type="ECO:0000313" key="3">
    <source>
        <dbReference type="Proteomes" id="UP000275408"/>
    </source>
</evidence>
<keyword evidence="3" id="KW-1185">Reference proteome</keyword>
<name>A0A3M6UHB6_POCDA</name>
<dbReference type="AlphaFoldDB" id="A0A3M6UHB6"/>
<gene>
    <name evidence="2" type="ORF">pdam_00014594</name>
</gene>
<keyword evidence="1" id="KW-0812">Transmembrane</keyword>
<sequence>MEDEDKSFLQGVLDQESKESRNVLLSYINVLGGAARKVTNMADVDVWPDVHRVNRLVDVWTVVGYSFGTFTAMGTLYFSLRTFREMGQWRAWMNLRRNRILKK</sequence>
<dbReference type="Proteomes" id="UP000275408">
    <property type="component" value="Unassembled WGS sequence"/>
</dbReference>
<protein>
    <submittedName>
        <fullName evidence="2">Uncharacterized protein</fullName>
    </submittedName>
</protein>
<keyword evidence="1" id="KW-0472">Membrane</keyword>
<evidence type="ECO:0000256" key="1">
    <source>
        <dbReference type="SAM" id="Phobius"/>
    </source>
</evidence>
<organism evidence="2 3">
    <name type="scientific">Pocillopora damicornis</name>
    <name type="common">Cauliflower coral</name>
    <name type="synonym">Millepora damicornis</name>
    <dbReference type="NCBI Taxonomy" id="46731"/>
    <lineage>
        <taxon>Eukaryota</taxon>
        <taxon>Metazoa</taxon>
        <taxon>Cnidaria</taxon>
        <taxon>Anthozoa</taxon>
        <taxon>Hexacorallia</taxon>
        <taxon>Scleractinia</taxon>
        <taxon>Astrocoeniina</taxon>
        <taxon>Pocilloporidae</taxon>
        <taxon>Pocillopora</taxon>
    </lineage>
</organism>
<reference evidence="2 3" key="1">
    <citation type="journal article" date="2018" name="Sci. Rep.">
        <title>Comparative analysis of the Pocillopora damicornis genome highlights role of immune system in coral evolution.</title>
        <authorList>
            <person name="Cunning R."/>
            <person name="Bay R.A."/>
            <person name="Gillette P."/>
            <person name="Baker A.C."/>
            <person name="Traylor-Knowles N."/>
        </authorList>
    </citation>
    <scope>NUCLEOTIDE SEQUENCE [LARGE SCALE GENOMIC DNA]</scope>
    <source>
        <strain evidence="2">RSMAS</strain>
        <tissue evidence="2">Whole animal</tissue>
    </source>
</reference>
<feature type="transmembrane region" description="Helical" evidence="1">
    <location>
        <begin position="59"/>
        <end position="80"/>
    </location>
</feature>
<comment type="caution">
    <text evidence="2">The sequence shown here is derived from an EMBL/GenBank/DDBJ whole genome shotgun (WGS) entry which is preliminary data.</text>
</comment>